<proteinExistence type="predicted"/>
<evidence type="ECO:0000313" key="3">
    <source>
        <dbReference type="EMBL" id="MBI5131412.1"/>
    </source>
</evidence>
<dbReference type="EMBL" id="JACRJB010000052">
    <property type="protein sequence ID" value="MBI5131412.1"/>
    <property type="molecule type" value="Genomic_DNA"/>
</dbReference>
<name>A0A933S080_RHOPL</name>
<evidence type="ECO:0000313" key="4">
    <source>
        <dbReference type="Proteomes" id="UP000782519"/>
    </source>
</evidence>
<dbReference type="Proteomes" id="UP000782519">
    <property type="component" value="Unassembled WGS sequence"/>
</dbReference>
<feature type="transmembrane region" description="Helical" evidence="2">
    <location>
        <begin position="359"/>
        <end position="377"/>
    </location>
</feature>
<keyword evidence="2" id="KW-1133">Transmembrane helix</keyword>
<sequence length="586" mass="63720">MNDRDATDSPRAVAEHDRVRPVGLPSWSAGLIAWAASAAIAFRSSLLSGFDLVSGNVGDGRLIAYLHEHLYAALRGRAELLSPSFYFPQRNVLGYTDAFLLDALPYSALRVVGLDPFLAAQALAIALSLACFGATLVICRRYLRLTPALAVGAAVLITFPNNLMFKTAEAHPNFFALYDVPCIVLLALWAIEAFPRPTRWSLARAGIAGLLYGLLFATSFYVAWLFALTLLFGLGTIALMRRGETLALLRQHPRPCGALAAAAAAGFVIGIVPLLMIYLPALQQQSGRSFRDYISFAPFPKDLLNVGTSNGAWGWLVDRSLGDVPHERALAVTPVMTACLLILLVRLRRIAGPAVRTPWPVVFGAACAAVWALSWLATMRIGTFSPFWLAYHIIPGSVAIRAGGRIQLLVNLWVVLGLAVLLQHWIDTTASGRRRARQVIAGLVVAVCLAEQISLQPANLPRHAELERLAAVPPPPAACRAFVVDAGRPPHDALRNWDAMWISMRVGLPTINGDSGWTPPGWRLNDADIRYDEAVLAWITHTGLTQQLCLYQRDTRRWSLLDFEAPAPPPTSPALQPTARAGPQID</sequence>
<feature type="transmembrane region" description="Helical" evidence="2">
    <location>
        <begin position="259"/>
        <end position="281"/>
    </location>
</feature>
<feature type="transmembrane region" description="Helical" evidence="2">
    <location>
        <begin position="329"/>
        <end position="347"/>
    </location>
</feature>
<evidence type="ECO:0000256" key="2">
    <source>
        <dbReference type="SAM" id="Phobius"/>
    </source>
</evidence>
<evidence type="ECO:0000256" key="1">
    <source>
        <dbReference type="SAM" id="MobiDB-lite"/>
    </source>
</evidence>
<protein>
    <submittedName>
        <fullName evidence="3">Uncharacterized protein</fullName>
    </submittedName>
</protein>
<dbReference type="AlphaFoldDB" id="A0A933S080"/>
<gene>
    <name evidence="3" type="ORF">HZA66_18395</name>
</gene>
<feature type="transmembrane region" description="Helical" evidence="2">
    <location>
        <begin position="117"/>
        <end position="138"/>
    </location>
</feature>
<keyword evidence="2" id="KW-0812">Transmembrane</keyword>
<feature type="transmembrane region" description="Helical" evidence="2">
    <location>
        <begin position="175"/>
        <end position="194"/>
    </location>
</feature>
<feature type="transmembrane region" description="Helical" evidence="2">
    <location>
        <begin position="408"/>
        <end position="426"/>
    </location>
</feature>
<feature type="region of interest" description="Disordered" evidence="1">
    <location>
        <begin position="563"/>
        <end position="586"/>
    </location>
</feature>
<feature type="transmembrane region" description="Helical" evidence="2">
    <location>
        <begin position="206"/>
        <end position="239"/>
    </location>
</feature>
<keyword evidence="2" id="KW-0472">Membrane</keyword>
<comment type="caution">
    <text evidence="3">The sequence shown here is derived from an EMBL/GenBank/DDBJ whole genome shotgun (WGS) entry which is preliminary data.</text>
</comment>
<reference evidence="3" key="1">
    <citation type="submission" date="2020-07" db="EMBL/GenBank/DDBJ databases">
        <title>Huge and variable diversity of episymbiotic CPR bacteria and DPANN archaea in groundwater ecosystems.</title>
        <authorList>
            <person name="He C.Y."/>
            <person name="Keren R."/>
            <person name="Whittaker M."/>
            <person name="Farag I.F."/>
            <person name="Doudna J."/>
            <person name="Cate J.H.D."/>
            <person name="Banfield J.F."/>
        </authorList>
    </citation>
    <scope>NUCLEOTIDE SEQUENCE</scope>
    <source>
        <strain evidence="3">NC_groundwater_1818_Pr3_B-0.1um_66_35</strain>
    </source>
</reference>
<feature type="transmembrane region" description="Helical" evidence="2">
    <location>
        <begin position="21"/>
        <end position="42"/>
    </location>
</feature>
<organism evidence="3 4">
    <name type="scientific">Rhodopseudomonas palustris</name>
    <dbReference type="NCBI Taxonomy" id="1076"/>
    <lineage>
        <taxon>Bacteria</taxon>
        <taxon>Pseudomonadati</taxon>
        <taxon>Pseudomonadota</taxon>
        <taxon>Alphaproteobacteria</taxon>
        <taxon>Hyphomicrobiales</taxon>
        <taxon>Nitrobacteraceae</taxon>
        <taxon>Rhodopseudomonas</taxon>
    </lineage>
</organism>
<accession>A0A933S080</accession>